<feature type="region of interest" description="Disordered" evidence="8">
    <location>
        <begin position="513"/>
        <end position="578"/>
    </location>
</feature>
<evidence type="ECO:0000259" key="9">
    <source>
        <dbReference type="PROSITE" id="PS50102"/>
    </source>
</evidence>
<keyword evidence="12" id="KW-1185">Reference proteome</keyword>
<dbReference type="InterPro" id="IPR012677">
    <property type="entry name" value="Nucleotide-bd_a/b_plait_sf"/>
</dbReference>
<dbReference type="Gene3D" id="1.25.40.10">
    <property type="entry name" value="Tetratricopeptide repeat domain"/>
    <property type="match status" value="2"/>
</dbReference>
<keyword evidence="2" id="KW-0507">mRNA processing</keyword>
<dbReference type="HOGENOM" id="CLU_007172_1_1_1"/>
<dbReference type="GO" id="GO:0005634">
    <property type="term" value="C:nucleus"/>
    <property type="evidence" value="ECO:0007669"/>
    <property type="project" value="UniProtKB-SubCell"/>
</dbReference>
<evidence type="ECO:0000256" key="8">
    <source>
        <dbReference type="SAM" id="MobiDB-lite"/>
    </source>
</evidence>
<evidence type="ECO:0000313" key="10">
    <source>
        <dbReference type="EMBL" id="EEB09841.1"/>
    </source>
</evidence>
<evidence type="ECO:0000256" key="3">
    <source>
        <dbReference type="ARBA" id="ARBA00022737"/>
    </source>
</evidence>
<feature type="domain" description="RRM" evidence="9">
    <location>
        <begin position="602"/>
        <end position="678"/>
    </location>
</feature>
<dbReference type="RefSeq" id="XP_002422579.1">
    <property type="nucleotide sequence ID" value="XM_002422534.1"/>
</dbReference>
<dbReference type="CDD" id="cd12392">
    <property type="entry name" value="RRM2_SART3"/>
    <property type="match status" value="1"/>
</dbReference>
<dbReference type="eggNOG" id="KOG0128">
    <property type="taxonomic scope" value="Eukaryota"/>
</dbReference>
<dbReference type="OrthoDB" id="360390at2759"/>
<dbReference type="FunFam" id="3.30.70.330:FF:001337">
    <property type="entry name" value="SART-3/p110 homolog"/>
    <property type="match status" value="1"/>
</dbReference>
<dbReference type="SUPFAM" id="SSF48452">
    <property type="entry name" value="TPR-like"/>
    <property type="match status" value="1"/>
</dbReference>
<dbReference type="CTD" id="8233317"/>
<gene>
    <name evidence="11" type="primary">8233317</name>
    <name evidence="10" type="ORF">Phum_PHUM002140</name>
</gene>
<evidence type="ECO:0000256" key="2">
    <source>
        <dbReference type="ARBA" id="ARBA00022664"/>
    </source>
</evidence>
<dbReference type="Gene3D" id="3.30.70.330">
    <property type="match status" value="2"/>
</dbReference>
<evidence type="ECO:0000256" key="6">
    <source>
        <dbReference type="ARBA" id="ARBA00023242"/>
    </source>
</evidence>
<keyword evidence="4 7" id="KW-0694">RNA-binding</keyword>
<dbReference type="GO" id="GO:0003723">
    <property type="term" value="F:RNA binding"/>
    <property type="evidence" value="ECO:0007669"/>
    <property type="project" value="UniProtKB-UniRule"/>
</dbReference>
<dbReference type="InterPro" id="IPR035979">
    <property type="entry name" value="RBD_domain_sf"/>
</dbReference>
<dbReference type="InterPro" id="IPR003107">
    <property type="entry name" value="HAT"/>
</dbReference>
<dbReference type="KEGG" id="phu:Phum_PHUM002140"/>
<evidence type="ECO:0000313" key="11">
    <source>
        <dbReference type="EnsemblMetazoa" id="PHUM002140-PA"/>
    </source>
</evidence>
<dbReference type="InterPro" id="IPR000504">
    <property type="entry name" value="RRM_dom"/>
</dbReference>
<dbReference type="EnsemblMetazoa" id="PHUM002140-RA">
    <property type="protein sequence ID" value="PHUM002140-PA"/>
    <property type="gene ID" value="PHUM002140"/>
</dbReference>
<sequence>MAESSEELLNDEEIDSDESDNEEKLLELQVNNLENMIAENKFAYQPYLDLIKTFKDLGDLDRLRCVRKRMASQFPLSPELWIDWIQDEINIAVSCEEKKEIINLFKSAVKDYLSVELWLQYTTFCISFHSEENSIDATFIKNVFEEGLTAAGLHVTQGSKLWKSYIDYEKSILKSISVKVIANLYKRQLSCPLLNMEQTFEAFNCWLEENESLFSEKIIDKSVISKSEDLLDVWKNYIEYEKSKEGSPVRVQFLYERFLCENCLNEEMWLEYINYVDGVLQIPDVLFKICKRAVRNCPWCCKIYQVYIKCLEKYKKTHKDITEDAFNSGLQTATDFRDIWLTYLEYLRRRFDVSENQEEEEKRLKELRAGFSKALDFLFQNADPGYSVGQFWARIEAIYCKNMDKSRELWNVILSDEKCKTSDMWLEYIHLERAFGDSKHLRKLFPRALQGTNDWPEVIANSWLNYERDEGTLESMENCTKKISIKLTEINDKREKLAAENSTENIIYDQQKKKVKFSGSSKKNEQNKNMSKIEYKDKKISNFKRKHEEEETNNGSPKKKSKENEEEEESNNKNDFIDKLLRGESKTAHGETVVHQSSKDHRTVFVSNLDFTTEEDVIRETFSCCGEITDLRLVRDYKGRSKGYCYVEFEKSVEAARALKKDRELINGRPMFVSKCDPDKETRSGGFKYSSGMEKNKLFVRGLPFSTTVEDLKTLFSKFGSLKDVRLVTYRNGHSKGLAYVEFEDEASAAQAVLSTDGTTIENKQISVAISNPPERKGETSLLQQNKGVVSLGGGPKEMGPRGRSKTQISFLPRALSVNKPNSTATESFANLSLASPVPNSSNECKKMNNADFRKLLG</sequence>
<dbReference type="AlphaFoldDB" id="E0V8Y5"/>
<dbReference type="EMBL" id="DS234986">
    <property type="protein sequence ID" value="EEB09841.1"/>
    <property type="molecule type" value="Genomic_DNA"/>
</dbReference>
<feature type="region of interest" description="Disordered" evidence="8">
    <location>
        <begin position="772"/>
        <end position="808"/>
    </location>
</feature>
<dbReference type="GO" id="GO:0006397">
    <property type="term" value="P:mRNA processing"/>
    <property type="evidence" value="ECO:0007669"/>
    <property type="project" value="UniProtKB-KW"/>
</dbReference>
<dbReference type="SMART" id="SM00360">
    <property type="entry name" value="RRM"/>
    <property type="match status" value="2"/>
</dbReference>
<dbReference type="VEuPathDB" id="VectorBase:PHUM002140"/>
<dbReference type="FunCoup" id="E0V8Y5">
    <property type="interactions" value="1268"/>
</dbReference>
<keyword evidence="6" id="KW-0539">Nucleus</keyword>
<dbReference type="InterPro" id="IPR034218">
    <property type="entry name" value="SART3_RRM2"/>
</dbReference>
<reference evidence="11" key="3">
    <citation type="submission" date="2020-05" db="UniProtKB">
        <authorList>
            <consortium name="EnsemblMetazoa"/>
        </authorList>
    </citation>
    <scope>IDENTIFICATION</scope>
    <source>
        <strain evidence="11">USDA</strain>
    </source>
</reference>
<dbReference type="InterPro" id="IPR011990">
    <property type="entry name" value="TPR-like_helical_dom_sf"/>
</dbReference>
<dbReference type="InParanoid" id="E0V8Y5"/>
<name>E0V8Y5_PEDHC</name>
<keyword evidence="10" id="KW-0560">Oxidoreductase</keyword>
<dbReference type="SMART" id="SM00386">
    <property type="entry name" value="HAT"/>
    <property type="match status" value="7"/>
</dbReference>
<dbReference type="Pfam" id="PF23240">
    <property type="entry name" value="HAT_PRP39_N"/>
    <property type="match status" value="1"/>
</dbReference>
<comment type="subcellular location">
    <subcellularLocation>
        <location evidence="1">Nucleus</location>
    </subcellularLocation>
</comment>
<keyword evidence="3" id="KW-0677">Repeat</keyword>
<dbReference type="InterPro" id="IPR059164">
    <property type="entry name" value="HAT_PRP39_C"/>
</dbReference>
<dbReference type="Proteomes" id="UP000009046">
    <property type="component" value="Unassembled WGS sequence"/>
</dbReference>
<dbReference type="STRING" id="121224.E0V8Y5"/>
<dbReference type="Pfam" id="PF23241">
    <property type="entry name" value="HAT_PRP39_C"/>
    <property type="match status" value="1"/>
</dbReference>
<dbReference type="SUPFAM" id="SSF54928">
    <property type="entry name" value="RNA-binding domain, RBD"/>
    <property type="match status" value="2"/>
</dbReference>
<feature type="region of interest" description="Disordered" evidence="8">
    <location>
        <begin position="1"/>
        <end position="21"/>
    </location>
</feature>
<keyword evidence="5" id="KW-0508">mRNA splicing</keyword>
<evidence type="ECO:0000313" key="12">
    <source>
        <dbReference type="Proteomes" id="UP000009046"/>
    </source>
</evidence>
<feature type="compositionally biased region" description="Basic and acidic residues" evidence="8">
    <location>
        <begin position="522"/>
        <end position="540"/>
    </location>
</feature>
<dbReference type="EC" id="1.4.3.6" evidence="10"/>
<organism>
    <name type="scientific">Pediculus humanus subsp. corporis</name>
    <name type="common">Body louse</name>
    <dbReference type="NCBI Taxonomy" id="121224"/>
    <lineage>
        <taxon>Eukaryota</taxon>
        <taxon>Metazoa</taxon>
        <taxon>Ecdysozoa</taxon>
        <taxon>Arthropoda</taxon>
        <taxon>Hexapoda</taxon>
        <taxon>Insecta</taxon>
        <taxon>Pterygota</taxon>
        <taxon>Neoptera</taxon>
        <taxon>Paraneoptera</taxon>
        <taxon>Psocodea</taxon>
        <taxon>Troctomorpha</taxon>
        <taxon>Phthiraptera</taxon>
        <taxon>Anoplura</taxon>
        <taxon>Pediculidae</taxon>
        <taxon>Pediculus</taxon>
    </lineage>
</organism>
<dbReference type="Pfam" id="PF00076">
    <property type="entry name" value="RRM_1"/>
    <property type="match status" value="2"/>
</dbReference>
<dbReference type="PANTHER" id="PTHR17204">
    <property type="entry name" value="PRE-MRNA PROCESSING PROTEIN PRP39-RELATED"/>
    <property type="match status" value="1"/>
</dbReference>
<evidence type="ECO:0000256" key="4">
    <source>
        <dbReference type="ARBA" id="ARBA00022884"/>
    </source>
</evidence>
<dbReference type="EMBL" id="AAZO01000030">
    <property type="status" value="NOT_ANNOTATED_CDS"/>
    <property type="molecule type" value="Genomic_DNA"/>
</dbReference>
<protein>
    <submittedName>
        <fullName evidence="10 11">Squamous cell carcinoma antigen, putative</fullName>
        <ecNumber evidence="10">1.4.3.6</ecNumber>
    </submittedName>
</protein>
<reference evidence="10" key="1">
    <citation type="submission" date="2007-04" db="EMBL/GenBank/DDBJ databases">
        <title>Annotation of Pediculus humanus corporis strain USDA.</title>
        <authorList>
            <person name="Kirkness E."/>
            <person name="Hannick L."/>
            <person name="Hass B."/>
            <person name="Bruggner R."/>
            <person name="Lawson D."/>
            <person name="Bidwell S."/>
            <person name="Joardar V."/>
            <person name="Caler E."/>
            <person name="Walenz B."/>
            <person name="Inman J."/>
            <person name="Schobel S."/>
            <person name="Galinsky K."/>
            <person name="Amedeo P."/>
            <person name="Strausberg R."/>
        </authorList>
    </citation>
    <scope>NUCLEOTIDE SEQUENCE</scope>
    <source>
        <strain evidence="10">USDA</strain>
    </source>
</reference>
<accession>E0V8Y5</accession>
<proteinExistence type="predicted"/>
<dbReference type="CDD" id="cd12391">
    <property type="entry name" value="RRM1_SART3"/>
    <property type="match status" value="1"/>
</dbReference>
<dbReference type="InterPro" id="IPR034217">
    <property type="entry name" value="SART3_RRM1"/>
</dbReference>
<evidence type="ECO:0000256" key="5">
    <source>
        <dbReference type="ARBA" id="ARBA00023187"/>
    </source>
</evidence>
<reference evidence="10" key="2">
    <citation type="submission" date="2007-04" db="EMBL/GenBank/DDBJ databases">
        <title>The genome of the human body louse.</title>
        <authorList>
            <consortium name="The Human Body Louse Genome Consortium"/>
            <person name="Kirkness E."/>
            <person name="Walenz B."/>
            <person name="Hass B."/>
            <person name="Bruggner R."/>
            <person name="Strausberg R."/>
        </authorList>
    </citation>
    <scope>NUCLEOTIDE SEQUENCE</scope>
    <source>
        <strain evidence="10">USDA</strain>
    </source>
</reference>
<feature type="domain" description="RRM" evidence="9">
    <location>
        <begin position="696"/>
        <end position="773"/>
    </location>
</feature>
<dbReference type="PROSITE" id="PS50102">
    <property type="entry name" value="RRM"/>
    <property type="match status" value="2"/>
</dbReference>
<evidence type="ECO:0000256" key="1">
    <source>
        <dbReference type="ARBA" id="ARBA00004123"/>
    </source>
</evidence>
<dbReference type="GeneID" id="8233317"/>
<dbReference type="PANTHER" id="PTHR17204:SF25">
    <property type="entry name" value="RRM DOMAIN-CONTAINING PROTEIN"/>
    <property type="match status" value="1"/>
</dbReference>
<evidence type="ECO:0000256" key="7">
    <source>
        <dbReference type="PROSITE-ProRule" id="PRU00176"/>
    </source>
</evidence>
<dbReference type="OMA" id="LWARYIL"/>
<dbReference type="GO" id="GO:0008380">
    <property type="term" value="P:RNA splicing"/>
    <property type="evidence" value="ECO:0007669"/>
    <property type="project" value="UniProtKB-KW"/>
</dbReference>
<dbReference type="GO" id="GO:0016491">
    <property type="term" value="F:oxidoreductase activity"/>
    <property type="evidence" value="ECO:0007669"/>
    <property type="project" value="UniProtKB-KW"/>
</dbReference>